<accession>A0A109LFH5</accession>
<evidence type="ECO:0000256" key="1">
    <source>
        <dbReference type="SAM" id="MobiDB-lite"/>
    </source>
</evidence>
<gene>
    <name evidence="2" type="ORF">PFLmoz3_03352</name>
</gene>
<name>A0A109LFH5_PSEFL</name>
<sequence>MNEVTGAHHGEQHQPHRQCQDRATQVPQLTLGHAPTIGKQQWRQEQKQEQLRVQRHMQPQRGPGQQGAGGDLHQGQGQWDDAPDQARKADQHQQDKNGVGGLHNAGFPDNRLATTHQATTGR</sequence>
<feature type="compositionally biased region" description="Polar residues" evidence="1">
    <location>
        <begin position="112"/>
        <end position="122"/>
    </location>
</feature>
<proteinExistence type="predicted"/>
<comment type="caution">
    <text evidence="2">The sequence shown here is derived from an EMBL/GenBank/DDBJ whole genome shotgun (WGS) entry which is preliminary data.</text>
</comment>
<organism evidence="2 3">
    <name type="scientific">Pseudomonas fluorescens</name>
    <dbReference type="NCBI Taxonomy" id="294"/>
    <lineage>
        <taxon>Bacteria</taxon>
        <taxon>Pseudomonadati</taxon>
        <taxon>Pseudomonadota</taxon>
        <taxon>Gammaproteobacteria</taxon>
        <taxon>Pseudomonadales</taxon>
        <taxon>Pseudomonadaceae</taxon>
        <taxon>Pseudomonas</taxon>
    </lineage>
</organism>
<feature type="compositionally biased region" description="Basic and acidic residues" evidence="1">
    <location>
        <begin position="42"/>
        <end position="52"/>
    </location>
</feature>
<evidence type="ECO:0000313" key="3">
    <source>
        <dbReference type="Proteomes" id="UP000061348"/>
    </source>
</evidence>
<feature type="compositionally biased region" description="Basic and acidic residues" evidence="1">
    <location>
        <begin position="84"/>
        <end position="95"/>
    </location>
</feature>
<feature type="region of interest" description="Disordered" evidence="1">
    <location>
        <begin position="1"/>
        <end position="122"/>
    </location>
</feature>
<feature type="compositionally biased region" description="Basic and acidic residues" evidence="1">
    <location>
        <begin position="1"/>
        <end position="20"/>
    </location>
</feature>
<reference evidence="2 3" key="1">
    <citation type="submission" date="2015-05" db="EMBL/GenBank/DDBJ databases">
        <title>A genomic and transcriptomic approach to investigate the blue pigment phenotype in Pseudomonas fluorescens.</title>
        <authorList>
            <person name="Andreani N.A."/>
            <person name="Cardazzo B."/>
        </authorList>
    </citation>
    <scope>NUCLEOTIDE SEQUENCE [LARGE SCALE GENOMIC DNA]</scope>
    <source>
        <strain evidence="2 3">Ps_22</strain>
    </source>
</reference>
<dbReference type="EMBL" id="LCYA01000083">
    <property type="protein sequence ID" value="KWV86887.1"/>
    <property type="molecule type" value="Genomic_DNA"/>
</dbReference>
<dbReference type="Proteomes" id="UP000061348">
    <property type="component" value="Unassembled WGS sequence"/>
</dbReference>
<evidence type="ECO:0000313" key="2">
    <source>
        <dbReference type="EMBL" id="KWV86887.1"/>
    </source>
</evidence>
<protein>
    <submittedName>
        <fullName evidence="2">Uncharacterized protein</fullName>
    </submittedName>
</protein>
<dbReference type="AlphaFoldDB" id="A0A109LFH5"/>